<protein>
    <recommendedName>
        <fullName evidence="5">Ubiquitin-like protease family profile domain-containing protein</fullName>
    </recommendedName>
</protein>
<dbReference type="Gene3D" id="1.10.418.20">
    <property type="match status" value="1"/>
</dbReference>
<dbReference type="GO" id="GO:0019783">
    <property type="term" value="F:ubiquitin-like protein peptidase activity"/>
    <property type="evidence" value="ECO:0007669"/>
    <property type="project" value="UniProtKB-ARBA"/>
</dbReference>
<evidence type="ECO:0000313" key="7">
    <source>
        <dbReference type="Proteomes" id="UP000274822"/>
    </source>
</evidence>
<dbReference type="Pfam" id="PF02902">
    <property type="entry name" value="Peptidase_C48"/>
    <property type="match status" value="1"/>
</dbReference>
<feature type="region of interest" description="Disordered" evidence="4">
    <location>
        <begin position="89"/>
        <end position="113"/>
    </location>
</feature>
<evidence type="ECO:0000256" key="3">
    <source>
        <dbReference type="ARBA" id="ARBA00022801"/>
    </source>
</evidence>
<evidence type="ECO:0000256" key="1">
    <source>
        <dbReference type="ARBA" id="ARBA00005234"/>
    </source>
</evidence>
<dbReference type="PROSITE" id="PS50600">
    <property type="entry name" value="ULP_PROTEASE"/>
    <property type="match status" value="1"/>
</dbReference>
<comment type="caution">
    <text evidence="6">The sequence shown here is derived from an EMBL/GenBank/DDBJ whole genome shotgun (WGS) entry which is preliminary data.</text>
</comment>
<dbReference type="Proteomes" id="UP000274822">
    <property type="component" value="Unassembled WGS sequence"/>
</dbReference>
<dbReference type="AlphaFoldDB" id="A0A433QYF0"/>
<keyword evidence="3" id="KW-0378">Hydrolase</keyword>
<dbReference type="GO" id="GO:0006508">
    <property type="term" value="P:proteolysis"/>
    <property type="evidence" value="ECO:0007669"/>
    <property type="project" value="UniProtKB-KW"/>
</dbReference>
<keyword evidence="7" id="KW-1185">Reference proteome</keyword>
<accession>A0A433QYF0</accession>
<reference evidence="6 7" key="1">
    <citation type="journal article" date="2018" name="New Phytol.">
        <title>Phylogenomics of Endogonaceae and evolution of mycorrhizas within Mucoromycota.</title>
        <authorList>
            <person name="Chang Y."/>
            <person name="Desiro A."/>
            <person name="Na H."/>
            <person name="Sandor L."/>
            <person name="Lipzen A."/>
            <person name="Clum A."/>
            <person name="Barry K."/>
            <person name="Grigoriev I.V."/>
            <person name="Martin F.M."/>
            <person name="Stajich J.E."/>
            <person name="Smith M.E."/>
            <person name="Bonito G."/>
            <person name="Spatafora J.W."/>
        </authorList>
    </citation>
    <scope>NUCLEOTIDE SEQUENCE [LARGE SCALE GENOMIC DNA]</scope>
    <source>
        <strain evidence="6 7">AD002</strain>
    </source>
</reference>
<dbReference type="SUPFAM" id="SSF54001">
    <property type="entry name" value="Cysteine proteinases"/>
    <property type="match status" value="1"/>
</dbReference>
<feature type="compositionally biased region" description="Polar residues" evidence="4">
    <location>
        <begin position="22"/>
        <end position="33"/>
    </location>
</feature>
<evidence type="ECO:0000256" key="4">
    <source>
        <dbReference type="SAM" id="MobiDB-lite"/>
    </source>
</evidence>
<dbReference type="InterPro" id="IPR038765">
    <property type="entry name" value="Papain-like_cys_pep_sf"/>
</dbReference>
<organism evidence="6 7">
    <name type="scientific">Jimgerdemannia flammicorona</name>
    <dbReference type="NCBI Taxonomy" id="994334"/>
    <lineage>
        <taxon>Eukaryota</taxon>
        <taxon>Fungi</taxon>
        <taxon>Fungi incertae sedis</taxon>
        <taxon>Mucoromycota</taxon>
        <taxon>Mucoromycotina</taxon>
        <taxon>Endogonomycetes</taxon>
        <taxon>Endogonales</taxon>
        <taxon>Endogonaceae</taxon>
        <taxon>Jimgerdemannia</taxon>
    </lineage>
</organism>
<sequence>MPDAIFHQDCQEGRSLPDQVFPNPSQQRVPQQTNGSDCGVFLLYFARTFLMDPDYYCRILHENANTDAWNGETPISDTHPHIRDALSNQTDKTADSGSQSVNRPATFKSTQPTTISPESARIVIGVRDKGKGKVTQGMVPKARAPGYISAKCPSSTSARVGSCKCTKVDMPQMMDVDTVDASMTVCNFNGGCKRSHSGI</sequence>
<feature type="region of interest" description="Disordered" evidence="4">
    <location>
        <begin position="1"/>
        <end position="33"/>
    </location>
</feature>
<evidence type="ECO:0000256" key="2">
    <source>
        <dbReference type="ARBA" id="ARBA00022670"/>
    </source>
</evidence>
<comment type="similarity">
    <text evidence="1">Belongs to the peptidase C48 family.</text>
</comment>
<evidence type="ECO:0000259" key="5">
    <source>
        <dbReference type="PROSITE" id="PS50600"/>
    </source>
</evidence>
<keyword evidence="2" id="KW-0645">Protease</keyword>
<evidence type="ECO:0000313" key="6">
    <source>
        <dbReference type="EMBL" id="RUS34775.1"/>
    </source>
</evidence>
<name>A0A433QYF0_9FUNG</name>
<dbReference type="EMBL" id="RBNJ01000335">
    <property type="protein sequence ID" value="RUS34775.1"/>
    <property type="molecule type" value="Genomic_DNA"/>
</dbReference>
<proteinExistence type="inferred from homology"/>
<dbReference type="GO" id="GO:0008234">
    <property type="term" value="F:cysteine-type peptidase activity"/>
    <property type="evidence" value="ECO:0007669"/>
    <property type="project" value="InterPro"/>
</dbReference>
<feature type="domain" description="Ubiquitin-like protease family profile" evidence="5">
    <location>
        <begin position="1"/>
        <end position="49"/>
    </location>
</feature>
<dbReference type="InterPro" id="IPR003653">
    <property type="entry name" value="Peptidase_C48_C"/>
</dbReference>
<gene>
    <name evidence="6" type="ORF">BC938DRAFT_478586</name>
</gene>